<evidence type="ECO:0000313" key="3">
    <source>
        <dbReference type="EMBL" id="NAS11407.1"/>
    </source>
</evidence>
<feature type="domain" description="Methylmalonyl-CoA mutase alpha/beta chain catalytic" evidence="2">
    <location>
        <begin position="109"/>
        <end position="454"/>
    </location>
</feature>
<accession>A0A6L9E9G3</accession>
<dbReference type="EMBL" id="WXYO01000002">
    <property type="protein sequence ID" value="NAS11407.1"/>
    <property type="molecule type" value="Genomic_DNA"/>
</dbReference>
<dbReference type="SUPFAM" id="SSF51703">
    <property type="entry name" value="Cobalamin (vitamin B12)-dependent enzymes"/>
    <property type="match status" value="1"/>
</dbReference>
<protein>
    <submittedName>
        <fullName evidence="3">Methylmalonyl-CoA mutase</fullName>
    </submittedName>
</protein>
<dbReference type="Proteomes" id="UP000475249">
    <property type="component" value="Unassembled WGS sequence"/>
</dbReference>
<dbReference type="Gene3D" id="3.20.20.240">
    <property type="entry name" value="Methylmalonyl-CoA mutase"/>
    <property type="match status" value="1"/>
</dbReference>
<evidence type="ECO:0000259" key="2">
    <source>
        <dbReference type="Pfam" id="PF01642"/>
    </source>
</evidence>
<evidence type="ECO:0000256" key="1">
    <source>
        <dbReference type="SAM" id="MobiDB-lite"/>
    </source>
</evidence>
<keyword evidence="4" id="KW-1185">Reference proteome</keyword>
<dbReference type="PANTHER" id="PTHR48101">
    <property type="entry name" value="METHYLMALONYL-COA MUTASE, MITOCHONDRIAL-RELATED"/>
    <property type="match status" value="1"/>
</dbReference>
<dbReference type="Pfam" id="PF01642">
    <property type="entry name" value="MM_CoA_mutase"/>
    <property type="match status" value="1"/>
</dbReference>
<reference evidence="3 4" key="1">
    <citation type="submission" date="2020-01" db="EMBL/GenBank/DDBJ databases">
        <title>Bacteria diversity of Porities sp.</title>
        <authorList>
            <person name="Wang G."/>
        </authorList>
    </citation>
    <scope>NUCLEOTIDE SEQUENCE [LARGE SCALE GENOMIC DNA]</scope>
    <source>
        <strain evidence="3 4">R33</strain>
    </source>
</reference>
<sequence>MNSNKLFEEFPKVSAKAWKQQIQAGLRGADYNESLLWGSPEGIVVKPFYSLEDLEDLNITVSSAPEEWKVGQEIQLDAISTANEKIKDTLNRGAESLLINIPSQQVELEGLFTGVDLTRIPLHLNFEEYPGESFIPKLEALQLKVASLYLGLDPVGQFARQGSWRGSQDEDLSLAMDICKKHSGNEKYFPLNVDIGLYQNAGANTVQQLAYGMAHANEYLQLLDDLGLDTIGISFKVAIGGNYFFEIAKLRALRLLWSKLSEAYGIKVNFHLIAFPSKRNKVLYDYNTNLLRTSIECLSAIVGGADTICNLPYDGLYHEDNEFADRLARNQLLILKHESYLDKVANPADGSYYIETLTRQLSEKALDLFKKLEKGGGFLRQLKDHQIQKKIRESAAKEQEAFDNSAEILVGTNKYQNPADRMKSEIKRDPFLKTDRRKTSIEPVLERRLSEETEKKRLSHE</sequence>
<comment type="caution">
    <text evidence="3">The sequence shown here is derived from an EMBL/GenBank/DDBJ whole genome shotgun (WGS) entry which is preliminary data.</text>
</comment>
<gene>
    <name evidence="3" type="ORF">GTQ38_05305</name>
</gene>
<dbReference type="PANTHER" id="PTHR48101:SF1">
    <property type="entry name" value="METHYLMALONYL-COA MUTASE, LARGE SUBUNIT"/>
    <property type="match status" value="1"/>
</dbReference>
<dbReference type="RefSeq" id="WP_161434438.1">
    <property type="nucleotide sequence ID" value="NZ_WXYO01000002.1"/>
</dbReference>
<dbReference type="InterPro" id="IPR006099">
    <property type="entry name" value="MeMalonylCoA_mutase_a/b_cat"/>
</dbReference>
<name>A0A6L9E9G3_9FLAO</name>
<dbReference type="AlphaFoldDB" id="A0A6L9E9G3"/>
<dbReference type="InterPro" id="IPR016176">
    <property type="entry name" value="Cbl-dep_enz_cat"/>
</dbReference>
<dbReference type="GO" id="GO:0016866">
    <property type="term" value="F:intramolecular transferase activity"/>
    <property type="evidence" value="ECO:0007669"/>
    <property type="project" value="InterPro"/>
</dbReference>
<feature type="region of interest" description="Disordered" evidence="1">
    <location>
        <begin position="419"/>
        <end position="461"/>
    </location>
</feature>
<dbReference type="GO" id="GO:0031419">
    <property type="term" value="F:cobalamin binding"/>
    <property type="evidence" value="ECO:0007669"/>
    <property type="project" value="InterPro"/>
</dbReference>
<proteinExistence type="predicted"/>
<dbReference type="CDD" id="cd03677">
    <property type="entry name" value="MM_CoA_mutase_beta"/>
    <property type="match status" value="1"/>
</dbReference>
<organism evidence="3 4">
    <name type="scientific">Poritiphilus flavus</name>
    <dbReference type="NCBI Taxonomy" id="2697053"/>
    <lineage>
        <taxon>Bacteria</taxon>
        <taxon>Pseudomonadati</taxon>
        <taxon>Bacteroidota</taxon>
        <taxon>Flavobacteriia</taxon>
        <taxon>Flavobacteriales</taxon>
        <taxon>Flavobacteriaceae</taxon>
        <taxon>Poritiphilus</taxon>
    </lineage>
</organism>
<evidence type="ECO:0000313" key="4">
    <source>
        <dbReference type="Proteomes" id="UP000475249"/>
    </source>
</evidence>
<feature type="compositionally biased region" description="Basic and acidic residues" evidence="1">
    <location>
        <begin position="420"/>
        <end position="461"/>
    </location>
</feature>